<gene>
    <name evidence="1" type="ORF">H8S57_16355</name>
</gene>
<dbReference type="Proteomes" id="UP000661435">
    <property type="component" value="Unassembled WGS sequence"/>
</dbReference>
<evidence type="ECO:0000313" key="2">
    <source>
        <dbReference type="Proteomes" id="UP000661435"/>
    </source>
</evidence>
<name>A0A8J6JJA1_9FIRM</name>
<reference evidence="1" key="1">
    <citation type="submission" date="2020-08" db="EMBL/GenBank/DDBJ databases">
        <title>Genome public.</title>
        <authorList>
            <person name="Liu C."/>
            <person name="Sun Q."/>
        </authorList>
    </citation>
    <scope>NUCLEOTIDE SEQUENCE</scope>
    <source>
        <strain evidence="1">NSJ-51</strain>
    </source>
</reference>
<organism evidence="1 2">
    <name type="scientific">Lawsonibacter hominis</name>
    <dbReference type="NCBI Taxonomy" id="2763053"/>
    <lineage>
        <taxon>Bacteria</taxon>
        <taxon>Bacillati</taxon>
        <taxon>Bacillota</taxon>
        <taxon>Clostridia</taxon>
        <taxon>Eubacteriales</taxon>
        <taxon>Oscillospiraceae</taxon>
        <taxon>Lawsonibacter</taxon>
    </lineage>
</organism>
<evidence type="ECO:0000313" key="1">
    <source>
        <dbReference type="EMBL" id="MBC5735270.1"/>
    </source>
</evidence>
<dbReference type="EMBL" id="JACOPP010000052">
    <property type="protein sequence ID" value="MBC5735270.1"/>
    <property type="molecule type" value="Genomic_DNA"/>
</dbReference>
<protein>
    <submittedName>
        <fullName evidence="1">Uncharacterized protein</fullName>
    </submittedName>
</protein>
<keyword evidence="2" id="KW-1185">Reference proteome</keyword>
<dbReference type="AlphaFoldDB" id="A0A8J6JJA1"/>
<proteinExistence type="predicted"/>
<comment type="caution">
    <text evidence="1">The sequence shown here is derived from an EMBL/GenBank/DDBJ whole genome shotgun (WGS) entry which is preliminary data.</text>
</comment>
<sequence>MTILLPVGLVRLIELMSMRAIPLKIVDLSLYKSRAKTYQLIAILPLARIQNVSLIGQKSLGFRLEQFMEQNGFVVFRQRTIFGIA</sequence>
<accession>A0A8J6JJA1</accession>